<evidence type="ECO:0000256" key="1">
    <source>
        <dbReference type="SAM" id="MobiDB-lite"/>
    </source>
</evidence>
<protein>
    <submittedName>
        <fullName evidence="2">8901_t:CDS:1</fullName>
    </submittedName>
</protein>
<keyword evidence="3" id="KW-1185">Reference proteome</keyword>
<evidence type="ECO:0000313" key="3">
    <source>
        <dbReference type="Proteomes" id="UP000789706"/>
    </source>
</evidence>
<dbReference type="Proteomes" id="UP000789706">
    <property type="component" value="Unassembled WGS sequence"/>
</dbReference>
<sequence length="236" mass="26514">MCFVYITNRNRNSEICVPNWNGNQNRTTNNVLQSSVSPTLSVTLQTPIPSSIIAHSGTDNNTNSVNLDSAEKVENILDNTSNHSATASDNSDIYQESDIQYSEPLIRTNPKSPEDKEIDDFQDRQKSIQSNSQLQVSNSSTSSHNKQSQNGISSKIVEASTSVLGTKCHFSEIKIPYNQKVEWGLRNEIFVYDKNNNNKIIAPCTQITSDNTFDIRIPEFSLEMILRDLIKLQLKI</sequence>
<accession>A0A9N9CRL6</accession>
<feature type="region of interest" description="Disordered" evidence="1">
    <location>
        <begin position="80"/>
        <end position="152"/>
    </location>
</feature>
<gene>
    <name evidence="2" type="ORF">DEBURN_LOCUS9915</name>
</gene>
<organism evidence="2 3">
    <name type="scientific">Diversispora eburnea</name>
    <dbReference type="NCBI Taxonomy" id="1213867"/>
    <lineage>
        <taxon>Eukaryota</taxon>
        <taxon>Fungi</taxon>
        <taxon>Fungi incertae sedis</taxon>
        <taxon>Mucoromycota</taxon>
        <taxon>Glomeromycotina</taxon>
        <taxon>Glomeromycetes</taxon>
        <taxon>Diversisporales</taxon>
        <taxon>Diversisporaceae</taxon>
        <taxon>Diversispora</taxon>
    </lineage>
</organism>
<feature type="compositionally biased region" description="Low complexity" evidence="1">
    <location>
        <begin position="127"/>
        <end position="150"/>
    </location>
</feature>
<reference evidence="2" key="1">
    <citation type="submission" date="2021-06" db="EMBL/GenBank/DDBJ databases">
        <authorList>
            <person name="Kallberg Y."/>
            <person name="Tangrot J."/>
            <person name="Rosling A."/>
        </authorList>
    </citation>
    <scope>NUCLEOTIDE SEQUENCE</scope>
    <source>
        <strain evidence="2">AZ414A</strain>
    </source>
</reference>
<dbReference type="AlphaFoldDB" id="A0A9N9CRL6"/>
<dbReference type="OrthoDB" id="10517152at2759"/>
<comment type="caution">
    <text evidence="2">The sequence shown here is derived from an EMBL/GenBank/DDBJ whole genome shotgun (WGS) entry which is preliminary data.</text>
</comment>
<name>A0A9N9CRL6_9GLOM</name>
<evidence type="ECO:0000313" key="2">
    <source>
        <dbReference type="EMBL" id="CAG8609615.1"/>
    </source>
</evidence>
<feature type="compositionally biased region" description="Basic and acidic residues" evidence="1">
    <location>
        <begin position="112"/>
        <end position="126"/>
    </location>
</feature>
<dbReference type="EMBL" id="CAJVPK010002272">
    <property type="protein sequence ID" value="CAG8609615.1"/>
    <property type="molecule type" value="Genomic_DNA"/>
</dbReference>
<feature type="compositionally biased region" description="Polar residues" evidence="1">
    <location>
        <begin position="80"/>
        <end position="100"/>
    </location>
</feature>
<proteinExistence type="predicted"/>